<accession>G3JEW7</accession>
<evidence type="ECO:0000313" key="3">
    <source>
        <dbReference type="Proteomes" id="UP000001610"/>
    </source>
</evidence>
<organism evidence="2 3">
    <name type="scientific">Cordyceps militaris (strain CM01)</name>
    <name type="common">Caterpillar fungus</name>
    <dbReference type="NCBI Taxonomy" id="983644"/>
    <lineage>
        <taxon>Eukaryota</taxon>
        <taxon>Fungi</taxon>
        <taxon>Dikarya</taxon>
        <taxon>Ascomycota</taxon>
        <taxon>Pezizomycotina</taxon>
        <taxon>Sordariomycetes</taxon>
        <taxon>Hypocreomycetidae</taxon>
        <taxon>Hypocreales</taxon>
        <taxon>Cordycipitaceae</taxon>
        <taxon>Cordyceps</taxon>
    </lineage>
</organism>
<dbReference type="GeneID" id="18166855"/>
<name>G3JEW7_CORMM</name>
<keyword evidence="3" id="KW-1185">Reference proteome</keyword>
<feature type="region of interest" description="Disordered" evidence="1">
    <location>
        <begin position="46"/>
        <end position="65"/>
    </location>
</feature>
<dbReference type="KEGG" id="cmt:CCM_04834"/>
<dbReference type="RefSeq" id="XP_006670043.1">
    <property type="nucleotide sequence ID" value="XM_006669980.1"/>
</dbReference>
<gene>
    <name evidence="2" type="ORF">CCM_04834</name>
</gene>
<dbReference type="HOGENOM" id="CLU_2849612_0_0_1"/>
<dbReference type="EMBL" id="JH126401">
    <property type="protein sequence ID" value="EGX93460.1"/>
    <property type="molecule type" value="Genomic_DNA"/>
</dbReference>
<dbReference type="AlphaFoldDB" id="G3JEW7"/>
<dbReference type="InParanoid" id="G3JEW7"/>
<dbReference type="Proteomes" id="UP000001610">
    <property type="component" value="Unassembled WGS sequence"/>
</dbReference>
<dbReference type="VEuPathDB" id="FungiDB:CCM_04834"/>
<protein>
    <submittedName>
        <fullName evidence="2">Uncharacterized protein</fullName>
    </submittedName>
</protein>
<evidence type="ECO:0000313" key="2">
    <source>
        <dbReference type="EMBL" id="EGX93460.1"/>
    </source>
</evidence>
<proteinExistence type="predicted"/>
<reference evidence="2 3" key="1">
    <citation type="journal article" date="2011" name="Genome Biol.">
        <title>Genome sequence of the insect pathogenic fungus Cordyceps militaris, a valued traditional Chinese medicine.</title>
        <authorList>
            <person name="Zheng P."/>
            <person name="Xia Y."/>
            <person name="Xiao G."/>
            <person name="Xiong C."/>
            <person name="Hu X."/>
            <person name="Zhang S."/>
            <person name="Zheng H."/>
            <person name="Huang Y."/>
            <person name="Zhou Y."/>
            <person name="Wang S."/>
            <person name="Zhao G.P."/>
            <person name="Liu X."/>
            <person name="St Leger R.J."/>
            <person name="Wang C."/>
        </authorList>
    </citation>
    <scope>NUCLEOTIDE SEQUENCE [LARGE SCALE GENOMIC DNA]</scope>
    <source>
        <strain evidence="2 3">CM01</strain>
    </source>
</reference>
<evidence type="ECO:0000256" key="1">
    <source>
        <dbReference type="SAM" id="MobiDB-lite"/>
    </source>
</evidence>
<sequence length="65" mass="7526">MVQGEPKPWDDVGWNQAFGDWPREILSRSSQWYPDGHANREGNWFMNNPQPGCQAERSLATQHVD</sequence>